<feature type="region of interest" description="Disordered" evidence="2">
    <location>
        <begin position="475"/>
        <end position="507"/>
    </location>
</feature>
<feature type="transmembrane region" description="Helical" evidence="3">
    <location>
        <begin position="358"/>
        <end position="381"/>
    </location>
</feature>
<feature type="compositionally biased region" description="Polar residues" evidence="2">
    <location>
        <begin position="486"/>
        <end position="504"/>
    </location>
</feature>
<evidence type="ECO:0000256" key="1">
    <source>
        <dbReference type="SAM" id="Coils"/>
    </source>
</evidence>
<protein>
    <recommendedName>
        <fullName evidence="6">Protein brambleberry</fullName>
    </recommendedName>
</protein>
<keyword evidence="3" id="KW-0812">Transmembrane</keyword>
<dbReference type="PANTHER" id="PTHR33538:SF1">
    <property type="entry name" value="PROTEIN BRAMBLEBERRY"/>
    <property type="match status" value="1"/>
</dbReference>
<dbReference type="OrthoDB" id="5978806at2759"/>
<keyword evidence="5" id="KW-1185">Reference proteome</keyword>
<sequence>MKLLPCVIIIALQLRESGCIIGSIKHWLFGDHHQNVVDKALSESGAKFEVVSTDEKFLKFANELNDMSPLDACYHIVVYSLKKKCGDLTEEDLGKLAVQLLNCQSEAENRPTFQCTADMTIAECTKNMDGPTWNAYQIVGNRARAMCYATQQDQFRRLTEMAVHDLVAAADDQLENLKQMMKGQELLHSLTSETVQKLFDSQMELLGNHQQLKLAHDTIMSNVESNMKNLHQEKSLIATGNKQLAEMVENIKKKLDLTAENMATQERKQQENYKNIIEDLGQIHIKAQDALKKLDESSAQLLRNHKEMTKFYLEMYQNVNKINSSVSELMDTVHTMQKDLEKKISWFSHILGSSEDKLAVMMSWGQHLMFFLFIIIMSVYLQIPRLSRLAIIAALTANAVAELKFGQSIGFRHVLGFIVTVVTANVMYHIWRPKSYYRREQYMAIGDADLGARSSPLSADEIQTLQHLLQRVQNSVPEGNDGGGSRNQFNQNQATRARPDSSTMLEEDENIRRFLDDNLDATETFRPETPLPSTSGFGRSFSRSSTPSRSSTTSVRCHGLTRTGTPCRLSAAPGRDFCHRHK</sequence>
<accession>A0A8W8MUJ6</accession>
<keyword evidence="3" id="KW-1133">Transmembrane helix</keyword>
<organism evidence="4 5">
    <name type="scientific">Magallana gigas</name>
    <name type="common">Pacific oyster</name>
    <name type="synonym">Crassostrea gigas</name>
    <dbReference type="NCBI Taxonomy" id="29159"/>
    <lineage>
        <taxon>Eukaryota</taxon>
        <taxon>Metazoa</taxon>
        <taxon>Spiralia</taxon>
        <taxon>Lophotrochozoa</taxon>
        <taxon>Mollusca</taxon>
        <taxon>Bivalvia</taxon>
        <taxon>Autobranchia</taxon>
        <taxon>Pteriomorphia</taxon>
        <taxon>Ostreida</taxon>
        <taxon>Ostreoidea</taxon>
        <taxon>Ostreidae</taxon>
        <taxon>Magallana</taxon>
    </lineage>
</organism>
<keyword evidence="1" id="KW-0175">Coiled coil</keyword>
<dbReference type="PANTHER" id="PTHR33538">
    <property type="entry name" value="PROTEIN GAMETE EXPRESSED 1"/>
    <property type="match status" value="1"/>
</dbReference>
<evidence type="ECO:0008006" key="6">
    <source>
        <dbReference type="Google" id="ProtNLM"/>
    </source>
</evidence>
<feature type="compositionally biased region" description="Low complexity" evidence="2">
    <location>
        <begin position="532"/>
        <end position="554"/>
    </location>
</feature>
<name>A0A8W8MUJ6_MAGGI</name>
<evidence type="ECO:0000256" key="2">
    <source>
        <dbReference type="SAM" id="MobiDB-lite"/>
    </source>
</evidence>
<feature type="region of interest" description="Disordered" evidence="2">
    <location>
        <begin position="522"/>
        <end position="564"/>
    </location>
</feature>
<dbReference type="AlphaFoldDB" id="A0A8W8MUJ6"/>
<feature type="transmembrane region" description="Helical" evidence="3">
    <location>
        <begin position="411"/>
        <end position="431"/>
    </location>
</feature>
<feature type="coiled-coil region" evidence="1">
    <location>
        <begin position="241"/>
        <end position="268"/>
    </location>
</feature>
<evidence type="ECO:0000313" key="4">
    <source>
        <dbReference type="EnsemblMetazoa" id="G35126.1:cds"/>
    </source>
</evidence>
<dbReference type="EnsemblMetazoa" id="G35126.1">
    <property type="protein sequence ID" value="G35126.1:cds"/>
    <property type="gene ID" value="G35126"/>
</dbReference>
<reference evidence="4" key="1">
    <citation type="submission" date="2022-08" db="UniProtKB">
        <authorList>
            <consortium name="EnsemblMetazoa"/>
        </authorList>
    </citation>
    <scope>IDENTIFICATION</scope>
    <source>
        <strain evidence="4">05x7-T-G4-1.051#20</strain>
    </source>
</reference>
<evidence type="ECO:0000256" key="3">
    <source>
        <dbReference type="SAM" id="Phobius"/>
    </source>
</evidence>
<dbReference type="InterPro" id="IPR040346">
    <property type="entry name" value="GEX1/Brambleberry"/>
</dbReference>
<keyword evidence="3" id="KW-0472">Membrane</keyword>
<proteinExistence type="predicted"/>
<dbReference type="Proteomes" id="UP000005408">
    <property type="component" value="Unassembled WGS sequence"/>
</dbReference>
<dbReference type="OMA" id="FCHVHVA"/>
<evidence type="ECO:0000313" key="5">
    <source>
        <dbReference type="Proteomes" id="UP000005408"/>
    </source>
</evidence>